<evidence type="ECO:0000256" key="2">
    <source>
        <dbReference type="ARBA" id="ARBA00023065"/>
    </source>
</evidence>
<accession>A0A2M7PMQ9</accession>
<evidence type="ECO:0000313" key="5">
    <source>
        <dbReference type="EMBL" id="PJB58148.1"/>
    </source>
</evidence>
<dbReference type="InterPro" id="IPR050873">
    <property type="entry name" value="V-ATPase_V0D/AC39_subunit"/>
</dbReference>
<dbReference type="Proteomes" id="UP000230646">
    <property type="component" value="Unassembled WGS sequence"/>
</dbReference>
<dbReference type="SUPFAM" id="SSF103486">
    <property type="entry name" value="V-type ATP synthase subunit C"/>
    <property type="match status" value="1"/>
</dbReference>
<proteinExistence type="predicted"/>
<dbReference type="Pfam" id="PF01992">
    <property type="entry name" value="vATP-synt_AC39"/>
    <property type="match status" value="1"/>
</dbReference>
<name>A0A1J5GTK1_9BACT</name>
<dbReference type="EMBL" id="PFTV01000005">
    <property type="protein sequence ID" value="PJB58148.1"/>
    <property type="molecule type" value="Genomic_DNA"/>
</dbReference>
<reference evidence="7 8" key="2">
    <citation type="submission" date="2017-09" db="EMBL/GenBank/DDBJ databases">
        <title>Depth-based differentiation of microbial function through sediment-hosted aquifers and enrichment of novel symbionts in the deep terrestrial subsurface.</title>
        <authorList>
            <person name="Probst A.J."/>
            <person name="Ladd B."/>
            <person name="Jarett J.K."/>
            <person name="Geller-Mcgrath D.E."/>
            <person name="Sieber C.M."/>
            <person name="Emerson J.B."/>
            <person name="Anantharaman K."/>
            <person name="Thomas B.C."/>
            <person name="Malmstrom R."/>
            <person name="Stieglmeier M."/>
            <person name="Klingl A."/>
            <person name="Woyke T."/>
            <person name="Ryan C.M."/>
            <person name="Banfield J.F."/>
        </authorList>
    </citation>
    <scope>NUCLEOTIDE SEQUENCE [LARGE SCALE GENOMIC DNA]</scope>
    <source>
        <strain evidence="4">CG_4_10_14_3_um_filter_34_13</strain>
        <strain evidence="5">CG_4_9_14_3_um_filter_33_16</strain>
    </source>
</reference>
<evidence type="ECO:0000313" key="6">
    <source>
        <dbReference type="Proteomes" id="UP000182763"/>
    </source>
</evidence>
<reference evidence="3 6" key="1">
    <citation type="journal article" date="2016" name="Environ. Microbiol.">
        <title>Genomic resolution of a cold subsurface aquifer community provides metabolic insights for novel microbes adapted to high CO concentrations.</title>
        <authorList>
            <person name="Probst A.J."/>
            <person name="Castelle C.J."/>
            <person name="Singh A."/>
            <person name="Brown C.T."/>
            <person name="Anantharaman K."/>
            <person name="Sharon I."/>
            <person name="Hug L.A."/>
            <person name="Burstein D."/>
            <person name="Emerson J.B."/>
            <person name="Thomas B.C."/>
            <person name="Banfield J.F."/>
        </authorList>
    </citation>
    <scope>NUCLEOTIDE SEQUENCE [LARGE SCALE GENOMIC DNA]</scope>
    <source>
        <strain evidence="3">CG2_30_33_13</strain>
    </source>
</reference>
<accession>A0A2M8CGI8</accession>
<comment type="caution">
    <text evidence="3">The sequence shown here is derived from an EMBL/GenBank/DDBJ whole genome shotgun (WGS) entry which is preliminary data.</text>
</comment>
<dbReference type="InterPro" id="IPR044911">
    <property type="entry name" value="V-type_ATPase_csu/dsu_dom_3"/>
</dbReference>
<dbReference type="Gene3D" id="1.10.132.50">
    <property type="entry name" value="ATP synthase (C/AC39) subunit, domain 3"/>
    <property type="match status" value="3"/>
</dbReference>
<organism evidence="3 6">
    <name type="scientific">Candidatus Infernicultor aquiphilus</name>
    <dbReference type="NCBI Taxonomy" id="1805029"/>
    <lineage>
        <taxon>Bacteria</taxon>
        <taxon>Pseudomonadati</taxon>
        <taxon>Atribacterota</taxon>
        <taxon>Candidatus Phoenicimicrobiia</taxon>
        <taxon>Candidatus Pheonicimicrobiales</taxon>
        <taxon>Candidatus Phoenicimicrobiaceae</taxon>
        <taxon>Candidatus Infernicultor</taxon>
    </lineage>
</organism>
<dbReference type="InterPro" id="IPR036079">
    <property type="entry name" value="ATPase_csu/dsu_sf"/>
</dbReference>
<protein>
    <submittedName>
        <fullName evidence="3">ATPase</fullName>
    </submittedName>
</protein>
<keyword evidence="2" id="KW-0406">Ion transport</keyword>
<gene>
    <name evidence="3" type="ORF">AUK42_02830</name>
    <name evidence="5" type="ORF">CO097_00150</name>
    <name evidence="4" type="ORF">COZ07_08600</name>
</gene>
<accession>A0A1J5GTK1</accession>
<dbReference type="RefSeq" id="WP_406608197.1">
    <property type="nucleotide sequence ID" value="NZ_PFKO01000315.1"/>
</dbReference>
<evidence type="ECO:0000313" key="3">
    <source>
        <dbReference type="EMBL" id="OIP71951.1"/>
    </source>
</evidence>
<dbReference type="AlphaFoldDB" id="A0A1J5GTK1"/>
<keyword evidence="1" id="KW-0813">Transport</keyword>
<dbReference type="Proteomes" id="UP000228560">
    <property type="component" value="Unassembled WGS sequence"/>
</dbReference>
<dbReference type="PANTHER" id="PTHR38682:SF1">
    <property type="entry name" value="V-TYPE ATP SYNTHASE SUBUNIT C"/>
    <property type="match status" value="1"/>
</dbReference>
<dbReference type="Proteomes" id="UP000182763">
    <property type="component" value="Unassembled WGS sequence"/>
</dbReference>
<dbReference type="InterPro" id="IPR002843">
    <property type="entry name" value="ATPase_V0-cplx_csu/dsu"/>
</dbReference>
<sequence length="348" mass="41946">MDKLTRYSAVNTKIRVMEKEFLRREDYLNMLQKKSVAEVARYLKENISYGKLLGGIHLDTVSRRDLEDILKRNMIKNMDKLIHYFWDDYKDLVRSLYMKYEIEDLKVLARSIFNGKEPETIEKPLSFLGKYSRVNPKRLFKSKTIRDLIYSLEGSEFFEVLNPLVDGKRENLFRFEMALDMGYFNIIQSRRLKISGEDRKMLKKWEGMVADLYNIQWIYRGKKFYHLSPEELLNYTINFGDRLTFADRQGMCYTKNLEELYRMTINTVYGFLFKKEEISRDIYMERRINRFIYYKLMAMTHKFTMSIIQTIGYVWSLEFEIRDIISIIESIRYDLPPEEARKFLVKAA</sequence>
<evidence type="ECO:0000313" key="7">
    <source>
        <dbReference type="Proteomes" id="UP000228560"/>
    </source>
</evidence>
<dbReference type="STRING" id="1805029.AUK42_02830"/>
<dbReference type="GO" id="GO:0046961">
    <property type="term" value="F:proton-transporting ATPase activity, rotational mechanism"/>
    <property type="evidence" value="ECO:0007669"/>
    <property type="project" value="InterPro"/>
</dbReference>
<evidence type="ECO:0000313" key="8">
    <source>
        <dbReference type="Proteomes" id="UP000230646"/>
    </source>
</evidence>
<evidence type="ECO:0000256" key="1">
    <source>
        <dbReference type="ARBA" id="ARBA00022448"/>
    </source>
</evidence>
<dbReference type="EMBL" id="PFKO01000315">
    <property type="protein sequence ID" value="PIY31632.1"/>
    <property type="molecule type" value="Genomic_DNA"/>
</dbReference>
<dbReference type="PANTHER" id="PTHR38682">
    <property type="entry name" value="V-TYPE ATP SYNTHASE SUBUNIT C"/>
    <property type="match status" value="1"/>
</dbReference>
<dbReference type="EMBL" id="MNYY01000055">
    <property type="protein sequence ID" value="OIP71951.1"/>
    <property type="molecule type" value="Genomic_DNA"/>
</dbReference>
<evidence type="ECO:0000313" key="4">
    <source>
        <dbReference type="EMBL" id="PIY31632.1"/>
    </source>
</evidence>